<dbReference type="Proteomes" id="UP000198521">
    <property type="component" value="Unassembled WGS sequence"/>
</dbReference>
<organism evidence="2 3">
    <name type="scientific">Aquimarina amphilecti</name>
    <dbReference type="NCBI Taxonomy" id="1038014"/>
    <lineage>
        <taxon>Bacteria</taxon>
        <taxon>Pseudomonadati</taxon>
        <taxon>Bacteroidota</taxon>
        <taxon>Flavobacteriia</taxon>
        <taxon>Flavobacteriales</taxon>
        <taxon>Flavobacteriaceae</taxon>
        <taxon>Aquimarina</taxon>
    </lineage>
</organism>
<proteinExistence type="predicted"/>
<dbReference type="RefSeq" id="WP_091406683.1">
    <property type="nucleotide sequence ID" value="NZ_FOAB01000002.1"/>
</dbReference>
<dbReference type="STRING" id="1038014.SAMN04487910_1232"/>
<protein>
    <submittedName>
        <fullName evidence="2">Uncharacterized protein</fullName>
    </submittedName>
</protein>
<name>A0A1H7K7N1_AQUAM</name>
<evidence type="ECO:0000313" key="2">
    <source>
        <dbReference type="EMBL" id="SEK82829.1"/>
    </source>
</evidence>
<keyword evidence="1" id="KW-1133">Transmembrane helix</keyword>
<feature type="transmembrane region" description="Helical" evidence="1">
    <location>
        <begin position="7"/>
        <end position="27"/>
    </location>
</feature>
<keyword evidence="1" id="KW-0472">Membrane</keyword>
<evidence type="ECO:0000313" key="3">
    <source>
        <dbReference type="Proteomes" id="UP000198521"/>
    </source>
</evidence>
<feature type="transmembrane region" description="Helical" evidence="1">
    <location>
        <begin position="71"/>
        <end position="90"/>
    </location>
</feature>
<dbReference type="AlphaFoldDB" id="A0A1H7K7N1"/>
<keyword evidence="1" id="KW-0812">Transmembrane</keyword>
<gene>
    <name evidence="2" type="ORF">SAMN04487910_1232</name>
</gene>
<dbReference type="OrthoDB" id="10006067at2"/>
<feature type="transmembrane region" description="Helical" evidence="1">
    <location>
        <begin position="39"/>
        <end position="62"/>
    </location>
</feature>
<reference evidence="3" key="1">
    <citation type="submission" date="2016-10" db="EMBL/GenBank/DDBJ databases">
        <authorList>
            <person name="Varghese N."/>
            <person name="Submissions S."/>
        </authorList>
    </citation>
    <scope>NUCLEOTIDE SEQUENCE [LARGE SCALE GENOMIC DNA]</scope>
    <source>
        <strain evidence="3">DSM 25232 / NCIMB 14723 / 92V</strain>
    </source>
</reference>
<dbReference type="EMBL" id="FOAB01000002">
    <property type="protein sequence ID" value="SEK82829.1"/>
    <property type="molecule type" value="Genomic_DNA"/>
</dbReference>
<evidence type="ECO:0000256" key="1">
    <source>
        <dbReference type="SAM" id="Phobius"/>
    </source>
</evidence>
<sequence>MKVPFYVFLSFTIIVLGLFIYNAFFAYHGADGLSGFFEGIVLGGGCIICMIITISFGSIVFLPKASVLRRLGIVTCLSVIGITIFLLAFLV</sequence>
<accession>A0A1H7K7N1</accession>
<keyword evidence="3" id="KW-1185">Reference proteome</keyword>